<evidence type="ECO:0000313" key="1">
    <source>
        <dbReference type="EMBL" id="SVC31306.1"/>
    </source>
</evidence>
<reference evidence="1" key="1">
    <citation type="submission" date="2018-05" db="EMBL/GenBank/DDBJ databases">
        <authorList>
            <person name="Lanie J.A."/>
            <person name="Ng W.-L."/>
            <person name="Kazmierczak K.M."/>
            <person name="Andrzejewski T.M."/>
            <person name="Davidsen T.M."/>
            <person name="Wayne K.J."/>
            <person name="Tettelin H."/>
            <person name="Glass J.I."/>
            <person name="Rusch D."/>
            <person name="Podicherti R."/>
            <person name="Tsui H.-C.T."/>
            <person name="Winkler M.E."/>
        </authorList>
    </citation>
    <scope>NUCLEOTIDE SEQUENCE</scope>
</reference>
<dbReference type="AlphaFoldDB" id="A0A382L3K9"/>
<sequence>MKELYFTSPYRRSIRTIRLEYGQVKKKFVLRTFEGKIIGRKVSEEGSPKEEVFE</sequence>
<dbReference type="EMBL" id="UINC01084554">
    <property type="protein sequence ID" value="SVC31306.1"/>
    <property type="molecule type" value="Genomic_DNA"/>
</dbReference>
<organism evidence="1">
    <name type="scientific">marine metagenome</name>
    <dbReference type="NCBI Taxonomy" id="408172"/>
    <lineage>
        <taxon>unclassified sequences</taxon>
        <taxon>metagenomes</taxon>
        <taxon>ecological metagenomes</taxon>
    </lineage>
</organism>
<protein>
    <submittedName>
        <fullName evidence="1">Uncharacterized protein</fullName>
    </submittedName>
</protein>
<gene>
    <name evidence="1" type="ORF">METZ01_LOCUS284160</name>
</gene>
<name>A0A382L3K9_9ZZZZ</name>
<proteinExistence type="predicted"/>
<feature type="non-terminal residue" evidence="1">
    <location>
        <position position="54"/>
    </location>
</feature>
<accession>A0A382L3K9</accession>